<dbReference type="Pfam" id="PF13873">
    <property type="entry name" value="Myb_DNA-bind_5"/>
    <property type="match status" value="1"/>
</dbReference>
<protein>
    <recommendedName>
        <fullName evidence="2">Myb-like domain-containing protein</fullName>
    </recommendedName>
</protein>
<dbReference type="Gene3D" id="1.10.10.60">
    <property type="entry name" value="Homeodomain-like"/>
    <property type="match status" value="1"/>
</dbReference>
<dbReference type="GO" id="GO:0005634">
    <property type="term" value="C:nucleus"/>
    <property type="evidence" value="ECO:0007669"/>
    <property type="project" value="TreeGrafter"/>
</dbReference>
<reference evidence="3" key="2">
    <citation type="submission" date="2025-08" db="UniProtKB">
        <authorList>
            <consortium name="Ensembl"/>
        </authorList>
    </citation>
    <scope>IDENTIFICATION</scope>
</reference>
<dbReference type="InterPro" id="IPR001005">
    <property type="entry name" value="SANT/Myb"/>
</dbReference>
<dbReference type="PROSITE" id="PS50090">
    <property type="entry name" value="MYB_LIKE"/>
    <property type="match status" value="1"/>
</dbReference>
<feature type="region of interest" description="Disordered" evidence="1">
    <location>
        <begin position="142"/>
        <end position="183"/>
    </location>
</feature>
<dbReference type="InterPro" id="IPR028002">
    <property type="entry name" value="Myb_DNA-bind_5"/>
</dbReference>
<reference evidence="3 4" key="1">
    <citation type="submission" date="2020-06" db="EMBL/GenBank/DDBJ databases">
        <authorList>
            <consortium name="Wellcome Sanger Institute Data Sharing"/>
        </authorList>
    </citation>
    <scope>NUCLEOTIDE SEQUENCE [LARGE SCALE GENOMIC DNA]</scope>
</reference>
<keyword evidence="4" id="KW-1185">Reference proteome</keyword>
<feature type="domain" description="Myb-like" evidence="2">
    <location>
        <begin position="14"/>
        <end position="80"/>
    </location>
</feature>
<proteinExistence type="predicted"/>
<feature type="region of interest" description="Disordered" evidence="1">
    <location>
        <begin position="323"/>
        <end position="393"/>
    </location>
</feature>
<feature type="compositionally biased region" description="Basic and acidic residues" evidence="1">
    <location>
        <begin position="276"/>
        <end position="291"/>
    </location>
</feature>
<sequence>VASASAGRIVLSYKKRFTREEESALYQEVLKHWYELFGDRRHAVPRGSRASVWNNIAATLGATFTSREGDDVRKKWNTLKNQLVAKLAVIEATNNADWGETPVPDLTDLEEEKIAAKMKLSVPGPGVISSIFFFSFHQGPGTSHGSVEGEDDDSDSSDREAAVPSPPETLQPEQAIPSPSAQLTPERVQAILDRQRENNRLLAQTLHIQQASLDIQRSCLEALKDVREVLSGLLAVQQARLEMDMGPSRSMAGTLPRPVLAVLTPPERSSSLSNHIHPDSSSHLSDTHNDPKSNPSANTDSVFHQTPVTCSLRVSLPYTLPQGFTSGANPPSPSWSDSMQHLSPDCPSGRDPPVPNNLPVSYRQGHGGGRRGRPPKTKIMTTSPKGSKKCKRT</sequence>
<evidence type="ECO:0000313" key="4">
    <source>
        <dbReference type="Proteomes" id="UP000694580"/>
    </source>
</evidence>
<dbReference type="PANTHER" id="PTHR23098">
    <property type="entry name" value="AGAP001331-PA-RELATED"/>
    <property type="match status" value="1"/>
</dbReference>
<evidence type="ECO:0000259" key="2">
    <source>
        <dbReference type="PROSITE" id="PS50090"/>
    </source>
</evidence>
<dbReference type="Proteomes" id="UP000694580">
    <property type="component" value="Chromosome 3"/>
</dbReference>
<dbReference type="Ensembl" id="ENSDCDT00010002089.1">
    <property type="protein sequence ID" value="ENSDCDP00010002004.1"/>
    <property type="gene ID" value="ENSDCDG00010001003.1"/>
</dbReference>
<organism evidence="3 4">
    <name type="scientific">Denticeps clupeoides</name>
    <name type="common">denticle herring</name>
    <dbReference type="NCBI Taxonomy" id="299321"/>
    <lineage>
        <taxon>Eukaryota</taxon>
        <taxon>Metazoa</taxon>
        <taxon>Chordata</taxon>
        <taxon>Craniata</taxon>
        <taxon>Vertebrata</taxon>
        <taxon>Euteleostomi</taxon>
        <taxon>Actinopterygii</taxon>
        <taxon>Neopterygii</taxon>
        <taxon>Teleostei</taxon>
        <taxon>Clupei</taxon>
        <taxon>Clupeiformes</taxon>
        <taxon>Denticipitoidei</taxon>
        <taxon>Denticipitidae</taxon>
        <taxon>Denticeps</taxon>
    </lineage>
</organism>
<reference evidence="3" key="3">
    <citation type="submission" date="2025-09" db="UniProtKB">
        <authorList>
            <consortium name="Ensembl"/>
        </authorList>
    </citation>
    <scope>IDENTIFICATION</scope>
</reference>
<feature type="compositionally biased region" description="Polar residues" evidence="1">
    <location>
        <begin position="292"/>
        <end position="302"/>
    </location>
</feature>
<evidence type="ECO:0000256" key="1">
    <source>
        <dbReference type="SAM" id="MobiDB-lite"/>
    </source>
</evidence>
<accession>A0AAY3ZZS0</accession>
<name>A0AAY3ZZS0_9TELE</name>
<feature type="compositionally biased region" description="Polar residues" evidence="1">
    <location>
        <begin position="323"/>
        <end position="341"/>
    </location>
</feature>
<feature type="region of interest" description="Disordered" evidence="1">
    <location>
        <begin position="266"/>
        <end position="302"/>
    </location>
</feature>
<dbReference type="AlphaFoldDB" id="A0AAY3ZZS0"/>
<dbReference type="PANTHER" id="PTHR23098:SF16">
    <property type="entry name" value="REGULATORY PROTEIN ZESTE"/>
    <property type="match status" value="1"/>
</dbReference>
<evidence type="ECO:0000313" key="3">
    <source>
        <dbReference type="Ensembl" id="ENSDCDP00010002004.1"/>
    </source>
</evidence>